<name>A0A075P3P1_9ALTE</name>
<dbReference type="InterPro" id="IPR007374">
    <property type="entry name" value="ASCH_domain"/>
</dbReference>
<proteinExistence type="predicted"/>
<dbReference type="AlphaFoldDB" id="A0A075P3P1"/>
<dbReference type="SUPFAM" id="SSF88697">
    <property type="entry name" value="PUA domain-like"/>
    <property type="match status" value="1"/>
</dbReference>
<dbReference type="Proteomes" id="UP000056090">
    <property type="component" value="Chromosome"/>
</dbReference>
<dbReference type="KEGG" id="aal:EP13_18185"/>
<protein>
    <recommendedName>
        <fullName evidence="1">ASCH domain-containing protein</fullName>
    </recommendedName>
</protein>
<dbReference type="eggNOG" id="COG4933">
    <property type="taxonomic scope" value="Bacteria"/>
</dbReference>
<dbReference type="InterPro" id="IPR015947">
    <property type="entry name" value="PUA-like_sf"/>
</dbReference>
<dbReference type="Gene3D" id="2.30.130.30">
    <property type="entry name" value="Hypothetical protein"/>
    <property type="match status" value="1"/>
</dbReference>
<dbReference type="RefSeq" id="WP_044058447.1">
    <property type="nucleotide sequence ID" value="NZ_CBCSKJ010000004.1"/>
</dbReference>
<keyword evidence="3" id="KW-1185">Reference proteome</keyword>
<sequence>MKVLLSIKPEFVDKILEGSKKFEFRKNTFKRDGVKTVVVYSTMPVGKVVGEFDIEDVISEHPDLLWRKTEKAAGISKQFFDEYYLGREKGTAIQVGNVIKYERPLCLSELGENITAPQSYRYLPA</sequence>
<dbReference type="Pfam" id="PF04266">
    <property type="entry name" value="ASCH"/>
    <property type="match status" value="1"/>
</dbReference>
<dbReference type="SMART" id="SM01022">
    <property type="entry name" value="ASCH"/>
    <property type="match status" value="1"/>
</dbReference>
<dbReference type="GeneID" id="78256807"/>
<evidence type="ECO:0000259" key="1">
    <source>
        <dbReference type="SMART" id="SM01022"/>
    </source>
</evidence>
<gene>
    <name evidence="2" type="ORF">EP13_18185</name>
</gene>
<feature type="domain" description="ASCH" evidence="1">
    <location>
        <begin position="5"/>
        <end position="99"/>
    </location>
</feature>
<dbReference type="EMBL" id="CP008849">
    <property type="protein sequence ID" value="AIG00452.1"/>
    <property type="molecule type" value="Genomic_DNA"/>
</dbReference>
<evidence type="ECO:0000313" key="3">
    <source>
        <dbReference type="Proteomes" id="UP000056090"/>
    </source>
</evidence>
<accession>A0A075P3P1</accession>
<organism evidence="2 3">
    <name type="scientific">Alteromonas australica</name>
    <dbReference type="NCBI Taxonomy" id="589873"/>
    <lineage>
        <taxon>Bacteria</taxon>
        <taxon>Pseudomonadati</taxon>
        <taxon>Pseudomonadota</taxon>
        <taxon>Gammaproteobacteria</taxon>
        <taxon>Alteromonadales</taxon>
        <taxon>Alteromonadaceae</taxon>
        <taxon>Alteromonas/Salinimonas group</taxon>
        <taxon>Alteromonas</taxon>
    </lineage>
</organism>
<evidence type="ECO:0000313" key="2">
    <source>
        <dbReference type="EMBL" id="AIG00452.1"/>
    </source>
</evidence>
<reference evidence="2 3" key="1">
    <citation type="submission" date="2014-06" db="EMBL/GenBank/DDBJ databases">
        <title>Genomes of Alteromonas australica, a world apart.</title>
        <authorList>
            <person name="Gonzaga A."/>
            <person name="Lopez-Perez M."/>
            <person name="Rodriguez-Valera F."/>
        </authorList>
    </citation>
    <scope>NUCLEOTIDE SEQUENCE [LARGE SCALE GENOMIC DNA]</scope>
    <source>
        <strain evidence="2 3">H 17</strain>
    </source>
</reference>